<protein>
    <submittedName>
        <fullName evidence="1">Uncharacterized protein</fullName>
    </submittedName>
</protein>
<dbReference type="STRING" id="397945.Aave_1107"/>
<reference evidence="1 2" key="1">
    <citation type="submission" date="2006-12" db="EMBL/GenBank/DDBJ databases">
        <title>Complete sequence of Acidovorax avenae subsp. citrulli AAC00-1.</title>
        <authorList>
            <consortium name="US DOE Joint Genome Institute"/>
            <person name="Copeland A."/>
            <person name="Lucas S."/>
            <person name="Lapidus A."/>
            <person name="Barry K."/>
            <person name="Detter J.C."/>
            <person name="Glavina del Rio T."/>
            <person name="Dalin E."/>
            <person name="Tice H."/>
            <person name="Pitluck S."/>
            <person name="Kiss H."/>
            <person name="Brettin T."/>
            <person name="Bruce D."/>
            <person name="Han C."/>
            <person name="Tapia R."/>
            <person name="Gilna P."/>
            <person name="Schmutz J."/>
            <person name="Larimer F."/>
            <person name="Land M."/>
            <person name="Hauser L."/>
            <person name="Kyrpides N."/>
            <person name="Kim E."/>
            <person name="Stahl D."/>
            <person name="Richardson P."/>
        </authorList>
    </citation>
    <scope>NUCLEOTIDE SEQUENCE [LARGE SCALE GENOMIC DNA]</scope>
    <source>
        <strain evidence="1 2">AAC00-1</strain>
    </source>
</reference>
<dbReference type="KEGG" id="aav:Aave_1107"/>
<dbReference type="Pfam" id="PF19940">
    <property type="entry name" value="DUF6402"/>
    <property type="match status" value="1"/>
</dbReference>
<organism evidence="1 2">
    <name type="scientific">Paracidovorax citrulli (strain AAC00-1)</name>
    <name type="common">Acidovorax citrulli</name>
    <dbReference type="NCBI Taxonomy" id="397945"/>
    <lineage>
        <taxon>Bacteria</taxon>
        <taxon>Pseudomonadati</taxon>
        <taxon>Pseudomonadota</taxon>
        <taxon>Betaproteobacteria</taxon>
        <taxon>Burkholderiales</taxon>
        <taxon>Comamonadaceae</taxon>
        <taxon>Paracidovorax</taxon>
    </lineage>
</organism>
<name>A1TL64_PARC0</name>
<dbReference type="HOGENOM" id="CLU_055409_0_0_4"/>
<dbReference type="EMBL" id="CP000512">
    <property type="protein sequence ID" value="ABM31702.1"/>
    <property type="molecule type" value="Genomic_DNA"/>
</dbReference>
<gene>
    <name evidence="1" type="ordered locus">Aave_1107</name>
</gene>
<dbReference type="AlphaFoldDB" id="A1TL64"/>
<dbReference type="Proteomes" id="UP000002596">
    <property type="component" value="Chromosome"/>
</dbReference>
<evidence type="ECO:0000313" key="2">
    <source>
        <dbReference type="Proteomes" id="UP000002596"/>
    </source>
</evidence>
<sequence>MLFISIIRACWLNSHSNGRVDMNGIVKVPQEALRAALARKLAPKHATRLFQLRDIPGVMRSRLGWPVASALMERWFNGAPFRMPREMKFSEPPYRLSQLPSAYLDDTTVTMQWALGFARVQSAMARLQANWASPAAITLLKQRVVRQSPGRIQECWRFGDLSKPARILDETCQVNYAVFGRWSDPLDDFYGAMGEAQIKLAVSGMVIARGPVHARIEIDELGFYLRDSYDFNDGNSFISQPLGCWGFDGMQCGVRTNLDVPISETVVDEEPSVVQGYKYIVQNSDFRRWSERNQRGGDFMVLSNVHRVRLPFPVQLEW</sequence>
<proteinExistence type="predicted"/>
<evidence type="ECO:0000313" key="1">
    <source>
        <dbReference type="EMBL" id="ABM31702.1"/>
    </source>
</evidence>
<dbReference type="eggNOG" id="COG3501">
    <property type="taxonomic scope" value="Bacteria"/>
</dbReference>
<accession>A1TL64</accession>
<dbReference type="InterPro" id="IPR045646">
    <property type="entry name" value="DUF6402"/>
</dbReference>